<evidence type="ECO:0000259" key="3">
    <source>
        <dbReference type="PROSITE" id="PS51186"/>
    </source>
</evidence>
<proteinExistence type="predicted"/>
<gene>
    <name evidence="4" type="ORF">AB0C36_05730</name>
</gene>
<protein>
    <submittedName>
        <fullName evidence="4">GNAT family N-acetyltransferase</fullName>
    </submittedName>
</protein>
<dbReference type="PROSITE" id="PS51186">
    <property type="entry name" value="GNAT"/>
    <property type="match status" value="1"/>
</dbReference>
<feature type="domain" description="N-acetyltransferase" evidence="3">
    <location>
        <begin position="146"/>
        <end position="288"/>
    </location>
</feature>
<evidence type="ECO:0000256" key="1">
    <source>
        <dbReference type="ARBA" id="ARBA00022679"/>
    </source>
</evidence>
<dbReference type="InterPro" id="IPR016181">
    <property type="entry name" value="Acyl_CoA_acyltransferase"/>
</dbReference>
<dbReference type="InterPro" id="IPR000182">
    <property type="entry name" value="GNAT_dom"/>
</dbReference>
<dbReference type="InterPro" id="IPR050832">
    <property type="entry name" value="Bact_Acetyltransf"/>
</dbReference>
<dbReference type="PANTHER" id="PTHR43877">
    <property type="entry name" value="AMINOALKYLPHOSPHONATE N-ACETYLTRANSFERASE-RELATED-RELATED"/>
    <property type="match status" value="1"/>
</dbReference>
<evidence type="ECO:0000256" key="2">
    <source>
        <dbReference type="ARBA" id="ARBA00023315"/>
    </source>
</evidence>
<name>A0ABV3DB63_9ACTN</name>
<organism evidence="4 5">
    <name type="scientific">Streptodolium elevatio</name>
    <dbReference type="NCBI Taxonomy" id="3157996"/>
    <lineage>
        <taxon>Bacteria</taxon>
        <taxon>Bacillati</taxon>
        <taxon>Actinomycetota</taxon>
        <taxon>Actinomycetes</taxon>
        <taxon>Kitasatosporales</taxon>
        <taxon>Streptomycetaceae</taxon>
        <taxon>Streptodolium</taxon>
    </lineage>
</organism>
<keyword evidence="5" id="KW-1185">Reference proteome</keyword>
<dbReference type="SUPFAM" id="SSF55729">
    <property type="entry name" value="Acyl-CoA N-acyltransferases (Nat)"/>
    <property type="match status" value="1"/>
</dbReference>
<sequence>MELNLTEHACHLHRRTRHMTVTETPDVTVADSGLDDDTFNIVAHARFAPRDADLRIADTLRHLRRVGRPFSWWIGPASGPDDLSRRLEAAGAPCAEQGLAMWAVPAEVAEQPALATGVDADGAAVSATPSASVESRAGAAARTPELEVRTAADAAGLADFAAVLAANWTPEAATVTEFFAATAATALAPDSASRYLVGYANGRPVAAAEVFGHADVAGIYNVATLAAHRRRGYGGTMSRAAVRTAAELGCPVAVLQASGQGEPVYRALGFRPLGPVVEHAVSAGPRPM</sequence>
<comment type="caution">
    <text evidence="4">The sequence shown here is derived from an EMBL/GenBank/DDBJ whole genome shotgun (WGS) entry which is preliminary data.</text>
</comment>
<keyword evidence="1" id="KW-0808">Transferase</keyword>
<evidence type="ECO:0000313" key="4">
    <source>
        <dbReference type="EMBL" id="MEU8132990.1"/>
    </source>
</evidence>
<dbReference type="Proteomes" id="UP001551482">
    <property type="component" value="Unassembled WGS sequence"/>
</dbReference>
<dbReference type="Pfam" id="PF00583">
    <property type="entry name" value="Acetyltransf_1"/>
    <property type="match status" value="1"/>
</dbReference>
<dbReference type="EMBL" id="JBEZFP010000009">
    <property type="protein sequence ID" value="MEU8132990.1"/>
    <property type="molecule type" value="Genomic_DNA"/>
</dbReference>
<dbReference type="CDD" id="cd04301">
    <property type="entry name" value="NAT_SF"/>
    <property type="match status" value="1"/>
</dbReference>
<evidence type="ECO:0000313" key="5">
    <source>
        <dbReference type="Proteomes" id="UP001551482"/>
    </source>
</evidence>
<reference evidence="4 5" key="1">
    <citation type="submission" date="2024-06" db="EMBL/GenBank/DDBJ databases">
        <title>The Natural Products Discovery Center: Release of the First 8490 Sequenced Strains for Exploring Actinobacteria Biosynthetic Diversity.</title>
        <authorList>
            <person name="Kalkreuter E."/>
            <person name="Kautsar S.A."/>
            <person name="Yang D."/>
            <person name="Bader C.D."/>
            <person name="Teijaro C.N."/>
            <person name="Fluegel L."/>
            <person name="Davis C.M."/>
            <person name="Simpson J.R."/>
            <person name="Lauterbach L."/>
            <person name="Steele A.D."/>
            <person name="Gui C."/>
            <person name="Meng S."/>
            <person name="Li G."/>
            <person name="Viehrig K."/>
            <person name="Ye F."/>
            <person name="Su P."/>
            <person name="Kiefer A.F."/>
            <person name="Nichols A."/>
            <person name="Cepeda A.J."/>
            <person name="Yan W."/>
            <person name="Fan B."/>
            <person name="Jiang Y."/>
            <person name="Adhikari A."/>
            <person name="Zheng C.-J."/>
            <person name="Schuster L."/>
            <person name="Cowan T.M."/>
            <person name="Smanski M.J."/>
            <person name="Chevrette M.G."/>
            <person name="De Carvalho L.P.S."/>
            <person name="Shen B."/>
        </authorList>
    </citation>
    <scope>NUCLEOTIDE SEQUENCE [LARGE SCALE GENOMIC DNA]</scope>
    <source>
        <strain evidence="4 5">NPDC048946</strain>
    </source>
</reference>
<keyword evidence="2" id="KW-0012">Acyltransferase</keyword>
<dbReference type="Gene3D" id="3.40.630.30">
    <property type="match status" value="1"/>
</dbReference>
<accession>A0ABV3DB63</accession>
<dbReference type="RefSeq" id="WP_358349764.1">
    <property type="nucleotide sequence ID" value="NZ_JBEZFP010000009.1"/>
</dbReference>